<keyword evidence="2 3" id="KW-0040">ANK repeat</keyword>
<evidence type="ECO:0000313" key="5">
    <source>
        <dbReference type="Proteomes" id="UP001498421"/>
    </source>
</evidence>
<dbReference type="PROSITE" id="PS50088">
    <property type="entry name" value="ANK_REPEAT"/>
    <property type="match status" value="1"/>
</dbReference>
<dbReference type="SUPFAM" id="SSF48403">
    <property type="entry name" value="Ankyrin repeat"/>
    <property type="match status" value="1"/>
</dbReference>
<name>A0ABR1IGC6_9HYPO</name>
<dbReference type="Proteomes" id="UP001498421">
    <property type="component" value="Unassembled WGS sequence"/>
</dbReference>
<accession>A0ABR1IGC6</accession>
<evidence type="ECO:0000256" key="2">
    <source>
        <dbReference type="ARBA" id="ARBA00023043"/>
    </source>
</evidence>
<reference evidence="4 5" key="1">
    <citation type="journal article" date="2025" name="Microbiol. Resour. Announc.">
        <title>Draft genome sequences for Neonectria magnoliae and Neonectria punicea, canker pathogens of Liriodendron tulipifera and Acer saccharum in West Virginia.</title>
        <authorList>
            <person name="Petronek H.M."/>
            <person name="Kasson M.T."/>
            <person name="Metheny A.M."/>
            <person name="Stauder C.M."/>
            <person name="Lovett B."/>
            <person name="Lynch S.C."/>
            <person name="Garnas J.R."/>
            <person name="Kasson L.R."/>
            <person name="Stajich J.E."/>
        </authorList>
    </citation>
    <scope>NUCLEOTIDE SEQUENCE [LARGE SCALE GENOMIC DNA]</scope>
    <source>
        <strain evidence="4 5">NRRL 64651</strain>
    </source>
</reference>
<keyword evidence="1" id="KW-0677">Repeat</keyword>
<dbReference type="InterPro" id="IPR002110">
    <property type="entry name" value="Ankyrin_rpt"/>
</dbReference>
<organism evidence="4 5">
    <name type="scientific">Neonectria magnoliae</name>
    <dbReference type="NCBI Taxonomy" id="2732573"/>
    <lineage>
        <taxon>Eukaryota</taxon>
        <taxon>Fungi</taxon>
        <taxon>Dikarya</taxon>
        <taxon>Ascomycota</taxon>
        <taxon>Pezizomycotina</taxon>
        <taxon>Sordariomycetes</taxon>
        <taxon>Hypocreomycetidae</taxon>
        <taxon>Hypocreales</taxon>
        <taxon>Nectriaceae</taxon>
        <taxon>Neonectria</taxon>
    </lineage>
</organism>
<evidence type="ECO:0000313" key="4">
    <source>
        <dbReference type="EMBL" id="KAK7431851.1"/>
    </source>
</evidence>
<dbReference type="InterPro" id="IPR050745">
    <property type="entry name" value="Multifunctional_regulatory"/>
</dbReference>
<sequence>MATHQPAARPRRPRDVLDEAIENDSLPQLAEALELAKTNPVRNYPYEKFLASALSSCVQEAKLDLVRYLLEQDSTPTTFITPVVVWDKFSIPLLELLIAHGWDINRPGEPGPRTRGQRLIDLACGDEDLVRWLVDHGARVDGGENEYELYPEPPPLLETCAVRGSVSTFRFLQARGAKLSRRTLHRAAEDAAAARVDPGADDGGDATARQRERAGMLRFLVDELKLDVNAMDSDIPRHFHWGTPLCYAATKPNSEALVKWLLAKGADPSIKNTEGIDAERVAKERNCDKIVALLQDWKSKHGSSN</sequence>
<evidence type="ECO:0000256" key="1">
    <source>
        <dbReference type="ARBA" id="ARBA00022737"/>
    </source>
</evidence>
<dbReference type="Pfam" id="PF00023">
    <property type="entry name" value="Ank"/>
    <property type="match status" value="1"/>
</dbReference>
<dbReference type="PANTHER" id="PTHR24189">
    <property type="entry name" value="MYOTROPHIN"/>
    <property type="match status" value="1"/>
</dbReference>
<dbReference type="SMART" id="SM00248">
    <property type="entry name" value="ANK"/>
    <property type="match status" value="3"/>
</dbReference>
<dbReference type="PROSITE" id="PS50297">
    <property type="entry name" value="ANK_REP_REGION"/>
    <property type="match status" value="1"/>
</dbReference>
<dbReference type="Gene3D" id="1.25.40.20">
    <property type="entry name" value="Ankyrin repeat-containing domain"/>
    <property type="match status" value="1"/>
</dbReference>
<gene>
    <name evidence="4" type="ORF">QQZ08_001469</name>
</gene>
<dbReference type="InterPro" id="IPR036770">
    <property type="entry name" value="Ankyrin_rpt-contain_sf"/>
</dbReference>
<feature type="repeat" description="ANK" evidence="3">
    <location>
        <begin position="240"/>
        <end position="273"/>
    </location>
</feature>
<dbReference type="EMBL" id="JAZAVK010000008">
    <property type="protein sequence ID" value="KAK7431851.1"/>
    <property type="molecule type" value="Genomic_DNA"/>
</dbReference>
<dbReference type="PANTHER" id="PTHR24189:SF50">
    <property type="entry name" value="ANKYRIN REPEAT AND SOCS BOX PROTEIN 2"/>
    <property type="match status" value="1"/>
</dbReference>
<comment type="caution">
    <text evidence="4">The sequence shown here is derived from an EMBL/GenBank/DDBJ whole genome shotgun (WGS) entry which is preliminary data.</text>
</comment>
<evidence type="ECO:0000256" key="3">
    <source>
        <dbReference type="PROSITE-ProRule" id="PRU00023"/>
    </source>
</evidence>
<proteinExistence type="predicted"/>
<evidence type="ECO:0008006" key="6">
    <source>
        <dbReference type="Google" id="ProtNLM"/>
    </source>
</evidence>
<protein>
    <recommendedName>
        <fullName evidence="6">Ankyrin</fullName>
    </recommendedName>
</protein>
<keyword evidence="5" id="KW-1185">Reference proteome</keyword>